<organism evidence="1 2">
    <name type="scientific">Kuenenia stuttgartiensis</name>
    <dbReference type="NCBI Taxonomy" id="174633"/>
    <lineage>
        <taxon>Bacteria</taxon>
        <taxon>Pseudomonadati</taxon>
        <taxon>Planctomycetota</taxon>
        <taxon>Candidatus Brocadiia</taxon>
        <taxon>Candidatus Brocadiales</taxon>
        <taxon>Candidatus Brocadiaceae</taxon>
        <taxon>Candidatus Kuenenia</taxon>
    </lineage>
</organism>
<sequence>MLFKYIQVALEKAEYKRLDDDSWYAEIPGFEGVWANSTSVEECRKELIEVLEEWLILKLKDGDAVPVVNNIDINIKEIVTT</sequence>
<name>A0A2C9CCR7_KUEST</name>
<evidence type="ECO:0000313" key="2">
    <source>
        <dbReference type="Proteomes" id="UP000221734"/>
    </source>
</evidence>
<accession>A0A2C9CCR7</accession>
<dbReference type="InterPro" id="IPR035069">
    <property type="entry name" value="TTHA1013/TTHA0281-like"/>
</dbReference>
<dbReference type="Gene3D" id="3.30.160.250">
    <property type="match status" value="1"/>
</dbReference>
<dbReference type="InterPro" id="IPR049389">
    <property type="entry name" value="TTHA0281-like"/>
</dbReference>
<protein>
    <recommendedName>
        <fullName evidence="3">HicB-like antitoxin of toxin-antitoxin system domain-containing protein</fullName>
    </recommendedName>
</protein>
<evidence type="ECO:0000313" key="1">
    <source>
        <dbReference type="EMBL" id="SOH03373.1"/>
    </source>
</evidence>
<evidence type="ECO:0008006" key="3">
    <source>
        <dbReference type="Google" id="ProtNLM"/>
    </source>
</evidence>
<dbReference type="Proteomes" id="UP000221734">
    <property type="component" value="Chromosome Kuenenia_stuttgartiensis_MBR1"/>
</dbReference>
<gene>
    <name evidence="1" type="ORF">KSMBR1_0862</name>
</gene>
<dbReference type="RefSeq" id="WP_197705329.1">
    <property type="nucleotide sequence ID" value="NZ_LT934425.1"/>
</dbReference>
<dbReference type="AlphaFoldDB" id="A0A2C9CCR7"/>
<reference evidence="2" key="1">
    <citation type="submission" date="2017-10" db="EMBL/GenBank/DDBJ databases">
        <authorList>
            <person name="Frank J."/>
        </authorList>
    </citation>
    <scope>NUCLEOTIDE SEQUENCE [LARGE SCALE GENOMIC DNA]</scope>
</reference>
<proteinExistence type="predicted"/>
<dbReference type="SUPFAM" id="SSF143100">
    <property type="entry name" value="TTHA1013/TTHA0281-like"/>
    <property type="match status" value="1"/>
</dbReference>
<dbReference type="Pfam" id="PF21748">
    <property type="entry name" value="UPF0150"/>
    <property type="match status" value="1"/>
</dbReference>
<dbReference type="EMBL" id="LT934425">
    <property type="protein sequence ID" value="SOH03373.1"/>
    <property type="molecule type" value="Genomic_DNA"/>
</dbReference>
<keyword evidence="2" id="KW-1185">Reference proteome</keyword>
<dbReference type="KEGG" id="kst:KSMBR1_0862"/>